<feature type="region of interest" description="Disordered" evidence="1">
    <location>
        <begin position="40"/>
        <end position="60"/>
    </location>
</feature>
<name>A0ABP6NE70_9ACTN</name>
<accession>A0ABP6NE70</accession>
<evidence type="ECO:0000313" key="3">
    <source>
        <dbReference type="Proteomes" id="UP001500320"/>
    </source>
</evidence>
<reference evidence="3" key="1">
    <citation type="journal article" date="2019" name="Int. J. Syst. Evol. Microbiol.">
        <title>The Global Catalogue of Microorganisms (GCM) 10K type strain sequencing project: providing services to taxonomists for standard genome sequencing and annotation.</title>
        <authorList>
            <consortium name="The Broad Institute Genomics Platform"/>
            <consortium name="The Broad Institute Genome Sequencing Center for Infectious Disease"/>
            <person name="Wu L."/>
            <person name="Ma J."/>
        </authorList>
    </citation>
    <scope>NUCLEOTIDE SEQUENCE [LARGE SCALE GENOMIC DNA]</scope>
    <source>
        <strain evidence="3">JCM 9373</strain>
    </source>
</reference>
<comment type="caution">
    <text evidence="2">The sequence shown here is derived from an EMBL/GenBank/DDBJ whole genome shotgun (WGS) entry which is preliminary data.</text>
</comment>
<gene>
    <name evidence="2" type="ORF">GCM10010466_40000</name>
</gene>
<dbReference type="EMBL" id="BAAAUT010000031">
    <property type="protein sequence ID" value="GAA3144914.1"/>
    <property type="molecule type" value="Genomic_DNA"/>
</dbReference>
<proteinExistence type="predicted"/>
<feature type="compositionally biased region" description="Pro residues" evidence="1">
    <location>
        <begin position="42"/>
        <end position="53"/>
    </location>
</feature>
<keyword evidence="3" id="KW-1185">Reference proteome</keyword>
<organism evidence="2 3">
    <name type="scientific">Planomonospora alba</name>
    <dbReference type="NCBI Taxonomy" id="161354"/>
    <lineage>
        <taxon>Bacteria</taxon>
        <taxon>Bacillati</taxon>
        <taxon>Actinomycetota</taxon>
        <taxon>Actinomycetes</taxon>
        <taxon>Streptosporangiales</taxon>
        <taxon>Streptosporangiaceae</taxon>
        <taxon>Planomonospora</taxon>
    </lineage>
</organism>
<sequence>MAEPYVYRNTRTGQTAEWPTRSVRLDHSPVWLLISAPEVEPEPVPTPEPPRAPARPVQADPKAAWVAYAVHRGMSEADARALSKTALMEEFGRDDQEDDDGPN</sequence>
<evidence type="ECO:0000256" key="1">
    <source>
        <dbReference type="SAM" id="MobiDB-lite"/>
    </source>
</evidence>
<dbReference type="RefSeq" id="WP_344861689.1">
    <property type="nucleotide sequence ID" value="NZ_BAAAUT010000031.1"/>
</dbReference>
<protein>
    <submittedName>
        <fullName evidence="2">Uncharacterized protein</fullName>
    </submittedName>
</protein>
<dbReference type="Proteomes" id="UP001500320">
    <property type="component" value="Unassembled WGS sequence"/>
</dbReference>
<evidence type="ECO:0000313" key="2">
    <source>
        <dbReference type="EMBL" id="GAA3144914.1"/>
    </source>
</evidence>